<evidence type="ECO:0000256" key="2">
    <source>
        <dbReference type="ARBA" id="ARBA00004529"/>
    </source>
</evidence>
<comment type="caution">
    <text evidence="15">The sequence shown here is derived from an EMBL/GenBank/DDBJ whole genome shotgun (WGS) entry which is preliminary data.</text>
</comment>
<evidence type="ECO:0000256" key="11">
    <source>
        <dbReference type="ARBA" id="ARBA00034776"/>
    </source>
</evidence>
<dbReference type="Pfam" id="PF05502">
    <property type="entry name" value="Dynactin_p62"/>
    <property type="match status" value="2"/>
</dbReference>
<evidence type="ECO:0000256" key="7">
    <source>
        <dbReference type="ARBA" id="ARBA00022843"/>
    </source>
</evidence>
<dbReference type="PANTHER" id="PTHR13034:SF2">
    <property type="entry name" value="DYNACTIN SUBUNIT 4"/>
    <property type="match status" value="1"/>
</dbReference>
<evidence type="ECO:0000313" key="15">
    <source>
        <dbReference type="EMBL" id="KAA6407979.1"/>
    </source>
</evidence>
<evidence type="ECO:0000256" key="8">
    <source>
        <dbReference type="ARBA" id="ARBA00022990"/>
    </source>
</evidence>
<dbReference type="AlphaFoldDB" id="A0A5M8PF85"/>
<accession>A0A5M8PF85</accession>
<keyword evidence="8" id="KW-0007">Acetylation</keyword>
<feature type="region of interest" description="Disordered" evidence="14">
    <location>
        <begin position="421"/>
        <end position="443"/>
    </location>
</feature>
<dbReference type="Proteomes" id="UP000324767">
    <property type="component" value="Unassembled WGS sequence"/>
</dbReference>
<evidence type="ECO:0000313" key="16">
    <source>
        <dbReference type="Proteomes" id="UP000324767"/>
    </source>
</evidence>
<dbReference type="GO" id="GO:0001725">
    <property type="term" value="C:stress fiber"/>
    <property type="evidence" value="ECO:0007669"/>
    <property type="project" value="UniProtKB-SubCell"/>
</dbReference>
<comment type="subcellular location">
    <subcellularLocation>
        <location evidence="1">Cytoplasm</location>
        <location evidence="1">Cytoskeleton</location>
        <location evidence="1">Microtubule organizing center</location>
        <location evidence="1">Centrosome</location>
    </subcellularLocation>
    <subcellularLocation>
        <location evidence="2">Cytoplasm</location>
        <location evidence="2">Cytoskeleton</location>
        <location evidence="2">Stress fiber</location>
    </subcellularLocation>
    <subcellularLocation>
        <location evidence="3">Cytoplasm</location>
        <location evidence="3">Myofibril</location>
    </subcellularLocation>
</comment>
<evidence type="ECO:0000256" key="3">
    <source>
        <dbReference type="ARBA" id="ARBA00004657"/>
    </source>
</evidence>
<evidence type="ECO:0000256" key="14">
    <source>
        <dbReference type="SAM" id="MobiDB-lite"/>
    </source>
</evidence>
<proteinExistence type="inferred from homology"/>
<name>A0A5M8PF85_9LECA</name>
<keyword evidence="7" id="KW-0832">Ubl conjugation</keyword>
<keyword evidence="5" id="KW-1017">Isopeptide bond</keyword>
<sequence>MSVDFPYVYISCPCTDISSLRGSQDVEGDDDERTFDPRSPRTNYSLYPPEHLLYCEDCHEIRCPRCTLEEIVCWYCPSCLFEVPSSMVKSEGNRCTRNCCNCPICTAPLAVSTLESEPGGAQSQWILTCGYCNWTSLDIDIRFDKPNNVYSQLAKIKSEHTTAKGADPSNHPQATDPDARFATLKSFYTTQLSSFPPTNPLLSSPSDYNYSSPSSLARIMSLYTSLHSSKPPTSKPLPMREALTRLEGLHLHSRTSSASTLQTLLTHGWDHTTSPAQRSSQAPRPRASSPLCAPKRCRTCRHILVKPEAKVQSTRYRIRLVAVNYLPRITLKPLPASAATASTTTTTTPPPPSLDLAALPPLHPLQLVLTLTNPMYDAVKITLATPRRTPGLPGHKVTVLCPQFEVGASADVWDEALGAEAKRDARSKGADVEGEGKGREAEAGKVWERGRNWTSVVLEVVCEEVGRGGGEGEGEADEDADVLEIPVFVRVEYEVEVAGEEGGAGGGGGGGRDKERMEKRELAYWCVLGVGRVAGLGG</sequence>
<dbReference type="GO" id="GO:0005869">
    <property type="term" value="C:dynactin complex"/>
    <property type="evidence" value="ECO:0007669"/>
    <property type="project" value="InterPro"/>
</dbReference>
<reference evidence="15 16" key="1">
    <citation type="submission" date="2019-09" db="EMBL/GenBank/DDBJ databases">
        <title>The hologenome of the rock-dwelling lichen Lasallia pustulata.</title>
        <authorList>
            <person name="Greshake Tzovaras B."/>
            <person name="Segers F."/>
            <person name="Bicker A."/>
            <person name="Dal Grande F."/>
            <person name="Otte J."/>
            <person name="Hankeln T."/>
            <person name="Schmitt I."/>
            <person name="Ebersberger I."/>
        </authorList>
    </citation>
    <scope>NUCLEOTIDE SEQUENCE [LARGE SCALE GENOMIC DNA]</scope>
    <source>
        <strain evidence="15">A1-1</strain>
    </source>
</reference>
<evidence type="ECO:0000256" key="9">
    <source>
        <dbReference type="ARBA" id="ARBA00023054"/>
    </source>
</evidence>
<keyword evidence="6" id="KW-0597">Phosphoprotein</keyword>
<dbReference type="EMBL" id="VXIT01000015">
    <property type="protein sequence ID" value="KAA6407979.1"/>
    <property type="molecule type" value="Genomic_DNA"/>
</dbReference>
<evidence type="ECO:0000256" key="10">
    <source>
        <dbReference type="ARBA" id="ARBA00023212"/>
    </source>
</evidence>
<feature type="region of interest" description="Disordered" evidence="14">
    <location>
        <begin position="270"/>
        <end position="290"/>
    </location>
</feature>
<keyword evidence="4" id="KW-0963">Cytoplasm</keyword>
<feature type="compositionally biased region" description="Low complexity" evidence="14">
    <location>
        <begin position="274"/>
        <end position="290"/>
    </location>
</feature>
<evidence type="ECO:0000256" key="13">
    <source>
        <dbReference type="ARBA" id="ARBA00093507"/>
    </source>
</evidence>
<evidence type="ECO:0000256" key="12">
    <source>
        <dbReference type="ARBA" id="ARBA00034864"/>
    </source>
</evidence>
<dbReference type="InterPro" id="IPR008603">
    <property type="entry name" value="DCTN4"/>
</dbReference>
<comment type="similarity">
    <text evidence="11">Belongs to the dynactin subunit 4 family.</text>
</comment>
<keyword evidence="9" id="KW-0175">Coiled coil</keyword>
<evidence type="ECO:0000256" key="4">
    <source>
        <dbReference type="ARBA" id="ARBA00022490"/>
    </source>
</evidence>
<gene>
    <name evidence="15" type="ORF">FRX48_08330</name>
</gene>
<evidence type="ECO:0000256" key="1">
    <source>
        <dbReference type="ARBA" id="ARBA00004300"/>
    </source>
</evidence>
<keyword evidence="10" id="KW-0206">Cytoskeleton</keyword>
<dbReference type="PANTHER" id="PTHR13034">
    <property type="entry name" value="DYNACTIN P62 SUBUNIT"/>
    <property type="match status" value="1"/>
</dbReference>
<comment type="subunit">
    <text evidence="13">Subunit of dynactin, a multiprotein complex part of a tripartite complex with dynein and a adapter, such as BICDL1, BICD2 or HOOK3. The dynactin complex is built around ACTR1A/ACTB filament and consists of an actin-related filament composed of a shoulder domain, a pointed end and a barbed end. Its length is defined by its flexible shoulder domain. The soulder is composed of 2 DCTN1 subunits, 4 DCTN2 and 2 DCTN3. The 4 DCNT2 (via N-terminus) bind the ACTR1A filament and act as molecular rulers to determine the length. The pointed end is important for binding dynein-dynactin cargo adapters. Consists of 4 subunits: ACTR10, DCNT4, DCTN5 and DCTN6. The barbed end is composed of a CAPZA1:CAPZB heterodimers, which binds ACTR1A/ACTB filament and dynactin and stabilizes dynactin. Interacts with ATP7B, but not ATP7A, in a copper-dependent manner. Interacts with ANK2; this interaction is required for localization at costameres. Interacts with N4BP2L1.</text>
</comment>
<feature type="region of interest" description="Disordered" evidence="14">
    <location>
        <begin position="21"/>
        <end position="41"/>
    </location>
</feature>
<organism evidence="15 16">
    <name type="scientific">Lasallia pustulata</name>
    <dbReference type="NCBI Taxonomy" id="136370"/>
    <lineage>
        <taxon>Eukaryota</taxon>
        <taxon>Fungi</taxon>
        <taxon>Dikarya</taxon>
        <taxon>Ascomycota</taxon>
        <taxon>Pezizomycotina</taxon>
        <taxon>Lecanoromycetes</taxon>
        <taxon>OSLEUM clade</taxon>
        <taxon>Umbilicariomycetidae</taxon>
        <taxon>Umbilicariales</taxon>
        <taxon>Umbilicariaceae</taxon>
        <taxon>Lasallia</taxon>
    </lineage>
</organism>
<evidence type="ECO:0000256" key="6">
    <source>
        <dbReference type="ARBA" id="ARBA00022553"/>
    </source>
</evidence>
<protein>
    <recommendedName>
        <fullName evidence="12">Dynactin subunit 4</fullName>
    </recommendedName>
</protein>
<evidence type="ECO:0000256" key="5">
    <source>
        <dbReference type="ARBA" id="ARBA00022499"/>
    </source>
</evidence>
<dbReference type="OrthoDB" id="283815at2759"/>